<keyword evidence="8 11" id="KW-0665">Pyrimidine biosynthesis</keyword>
<dbReference type="InterPro" id="IPR006274">
    <property type="entry name" value="CarbamoylP_synth_ssu"/>
</dbReference>
<dbReference type="AlphaFoldDB" id="A0A9D0YVU2"/>
<dbReference type="PANTHER" id="PTHR43418">
    <property type="entry name" value="MULTIFUNCTIONAL TRYPTOPHAN BIOSYNTHESIS PROTEIN-RELATED"/>
    <property type="match status" value="1"/>
</dbReference>
<dbReference type="CDD" id="cd01744">
    <property type="entry name" value="GATase1_CPSase"/>
    <property type="match status" value="1"/>
</dbReference>
<dbReference type="InterPro" id="IPR036480">
    <property type="entry name" value="CarbP_synth_ssu_N_sf"/>
</dbReference>
<feature type="binding site" evidence="11">
    <location>
        <position position="218"/>
    </location>
    <ligand>
        <name>L-glutamine</name>
        <dbReference type="ChEBI" id="CHEBI:58359"/>
    </ligand>
</feature>
<comment type="pathway">
    <text evidence="1 11">Pyrimidine metabolism; UMP biosynthesis via de novo pathway; (S)-dihydroorotate from bicarbonate: step 1/3.</text>
</comment>
<dbReference type="EC" id="6.3.5.5" evidence="11"/>
<feature type="region of interest" description="CPSase" evidence="11">
    <location>
        <begin position="1"/>
        <end position="167"/>
    </location>
</feature>
<dbReference type="PRINTS" id="PR00096">
    <property type="entry name" value="GATASE"/>
</dbReference>
<evidence type="ECO:0000256" key="3">
    <source>
        <dbReference type="ARBA" id="ARBA00007800"/>
    </source>
</evidence>
<feature type="binding site" evidence="11">
    <location>
        <position position="216"/>
    </location>
    <ligand>
        <name>L-glutamine</name>
        <dbReference type="ChEBI" id="CHEBI:58359"/>
    </ligand>
</feature>
<reference evidence="13" key="1">
    <citation type="submission" date="2020-10" db="EMBL/GenBank/DDBJ databases">
        <authorList>
            <person name="Gilroy R."/>
        </authorList>
    </citation>
    <scope>NUCLEOTIDE SEQUENCE</scope>
    <source>
        <strain evidence="13">ChiHile30-977</strain>
    </source>
</reference>
<keyword evidence="6 11" id="KW-0067">ATP-binding</keyword>
<dbReference type="GO" id="GO:0044205">
    <property type="term" value="P:'de novo' UMP biosynthetic process"/>
    <property type="evidence" value="ECO:0007669"/>
    <property type="project" value="UniProtKB-UniRule"/>
</dbReference>
<evidence type="ECO:0000313" key="14">
    <source>
        <dbReference type="Proteomes" id="UP000886819"/>
    </source>
</evidence>
<accession>A0A9D0YVU2</accession>
<dbReference type="HAMAP" id="MF_01209">
    <property type="entry name" value="CPSase_S_chain"/>
    <property type="match status" value="1"/>
</dbReference>
<evidence type="ECO:0000256" key="10">
    <source>
        <dbReference type="ARBA" id="ARBA00049285"/>
    </source>
</evidence>
<feature type="active site" evidence="11">
    <location>
        <position position="329"/>
    </location>
</feature>
<organism evidence="13 14">
    <name type="scientific">Candidatus Avichristensenella intestinipullorum</name>
    <dbReference type="NCBI Taxonomy" id="2840693"/>
    <lineage>
        <taxon>Bacteria</taxon>
        <taxon>Bacillati</taxon>
        <taxon>Bacillota</taxon>
        <taxon>Clostridia</taxon>
        <taxon>Candidatus Avichristensenella</taxon>
    </lineage>
</organism>
<evidence type="ECO:0000256" key="6">
    <source>
        <dbReference type="ARBA" id="ARBA00022840"/>
    </source>
</evidence>
<dbReference type="Pfam" id="PF00117">
    <property type="entry name" value="GATase"/>
    <property type="match status" value="1"/>
</dbReference>
<gene>
    <name evidence="11 13" type="primary">carA</name>
    <name evidence="13" type="ORF">IAA66_05360</name>
</gene>
<dbReference type="GO" id="GO:0006526">
    <property type="term" value="P:L-arginine biosynthetic process"/>
    <property type="evidence" value="ECO:0007669"/>
    <property type="project" value="UniProtKB-UniRule"/>
</dbReference>
<dbReference type="SMART" id="SM01097">
    <property type="entry name" value="CPSase_sm_chain"/>
    <property type="match status" value="1"/>
</dbReference>
<dbReference type="NCBIfam" id="NF009475">
    <property type="entry name" value="PRK12838.1"/>
    <property type="match status" value="1"/>
</dbReference>
<comment type="caution">
    <text evidence="13">The sequence shown here is derived from an EMBL/GenBank/DDBJ whole genome shotgun (WGS) entry which is preliminary data.</text>
</comment>
<feature type="binding site" evidence="11">
    <location>
        <position position="247"/>
    </location>
    <ligand>
        <name>L-glutamine</name>
        <dbReference type="ChEBI" id="CHEBI:58359"/>
    </ligand>
</feature>
<evidence type="ECO:0000256" key="8">
    <source>
        <dbReference type="ARBA" id="ARBA00022975"/>
    </source>
</evidence>
<comment type="pathway">
    <text evidence="2 11">Amino-acid biosynthesis; L-arginine biosynthesis; carbamoyl phosphate from bicarbonate: step 1/1.</text>
</comment>
<protein>
    <recommendedName>
        <fullName evidence="11">Carbamoyl phosphate synthase small chain</fullName>
        <ecNumber evidence="11">6.3.5.5</ecNumber>
    </recommendedName>
    <alternativeName>
        <fullName evidence="11">Carbamoyl phosphate synthetase glutamine chain</fullName>
    </alternativeName>
</protein>
<dbReference type="GO" id="GO:0005524">
    <property type="term" value="F:ATP binding"/>
    <property type="evidence" value="ECO:0007669"/>
    <property type="project" value="UniProtKB-UniRule"/>
</dbReference>
<comment type="catalytic activity">
    <reaction evidence="10 11">
        <text>L-glutamine + H2O = L-glutamate + NH4(+)</text>
        <dbReference type="Rhea" id="RHEA:15889"/>
        <dbReference type="ChEBI" id="CHEBI:15377"/>
        <dbReference type="ChEBI" id="CHEBI:28938"/>
        <dbReference type="ChEBI" id="CHEBI:29985"/>
        <dbReference type="ChEBI" id="CHEBI:58359"/>
    </reaction>
</comment>
<dbReference type="GO" id="GO:0006207">
    <property type="term" value="P:'de novo' pyrimidine nucleobase biosynthetic process"/>
    <property type="evidence" value="ECO:0007669"/>
    <property type="project" value="InterPro"/>
</dbReference>
<evidence type="ECO:0000256" key="2">
    <source>
        <dbReference type="ARBA" id="ARBA00005077"/>
    </source>
</evidence>
<dbReference type="InterPro" id="IPR002474">
    <property type="entry name" value="CarbamoylP_synth_ssu_N"/>
</dbReference>
<dbReference type="InterPro" id="IPR029062">
    <property type="entry name" value="Class_I_gatase-like"/>
</dbReference>
<keyword evidence="4 11" id="KW-0436">Ligase</keyword>
<keyword evidence="11" id="KW-0028">Amino-acid biosynthesis</keyword>
<proteinExistence type="inferred from homology"/>
<dbReference type="InterPro" id="IPR035686">
    <property type="entry name" value="CPSase_GATase1"/>
</dbReference>
<comment type="similarity">
    <text evidence="3 11">Belongs to the CarA family.</text>
</comment>
<sequence length="354" mass="38572">MAYLLLGNGQFFEGERIGAPGERLGELVFTTGMAGYLETLTDPSYAGQIVMQTFPLIGNYGVIDEDFEGTPAIRGYVVRELCDAPSNFRSQGPLNDWLKRRGIPGICGVDTREITRIIREEGVMNAMICDTLPDDRDALRTYAVRDMVRQTSCRQPEVWPAEGRTRYRVTLIDYGAKRNIVRSLCRRGCEVTVVPFDTPAEAVLASGPDGVMLSNGPGDPAENDGCIREIRRLIGRVPVFGICLGHQLAALAMGGQTVKLKYGHRGGNQPVRELATGRTYITSQNHGYAVVAESLAGTGLLSFQNANDGSCEGIEYPQHGCFTVQFHPEACSGPQDTAFLFDRFLAMMGGTSDA</sequence>
<comment type="subunit">
    <text evidence="11">Composed of two chains; the small (or glutamine) chain promotes the hydrolysis of glutamine to ammonia, which is used by the large (or ammonia) chain to synthesize carbamoyl phosphate. Tetramer of heterodimers (alpha,beta)4.</text>
</comment>
<feature type="domain" description="Carbamoyl-phosphate synthase small subunit N-terminal" evidence="12">
    <location>
        <begin position="1"/>
        <end position="129"/>
    </location>
</feature>
<feature type="binding site" evidence="11">
    <location>
        <position position="288"/>
    </location>
    <ligand>
        <name>L-glutamine</name>
        <dbReference type="ChEBI" id="CHEBI:58359"/>
    </ligand>
</feature>
<dbReference type="GO" id="GO:0006541">
    <property type="term" value="P:glutamine metabolic process"/>
    <property type="evidence" value="ECO:0007669"/>
    <property type="project" value="InterPro"/>
</dbReference>
<dbReference type="InterPro" id="IPR050472">
    <property type="entry name" value="Anth_synth/Amidotransfase"/>
</dbReference>
<evidence type="ECO:0000256" key="9">
    <source>
        <dbReference type="ARBA" id="ARBA00048816"/>
    </source>
</evidence>
<feature type="active site" evidence="11">
    <location>
        <position position="327"/>
    </location>
</feature>
<dbReference type="NCBIfam" id="TIGR01368">
    <property type="entry name" value="CPSaseIIsmall"/>
    <property type="match status" value="1"/>
</dbReference>
<dbReference type="Gene3D" id="3.50.30.20">
    <property type="entry name" value="Carbamoyl-phosphate synthase small subunit, N-terminal domain"/>
    <property type="match status" value="1"/>
</dbReference>
<evidence type="ECO:0000256" key="11">
    <source>
        <dbReference type="HAMAP-Rule" id="MF_01209"/>
    </source>
</evidence>
<keyword evidence="11" id="KW-0055">Arginine biosynthesis</keyword>
<feature type="binding site" evidence="11">
    <location>
        <position position="287"/>
    </location>
    <ligand>
        <name>L-glutamine</name>
        <dbReference type="ChEBI" id="CHEBI:58359"/>
    </ligand>
</feature>
<evidence type="ECO:0000256" key="4">
    <source>
        <dbReference type="ARBA" id="ARBA00022598"/>
    </source>
</evidence>
<feature type="binding site" evidence="11">
    <location>
        <position position="244"/>
    </location>
    <ligand>
        <name>L-glutamine</name>
        <dbReference type="ChEBI" id="CHEBI:58359"/>
    </ligand>
</feature>
<dbReference type="Proteomes" id="UP000886819">
    <property type="component" value="Unassembled WGS sequence"/>
</dbReference>
<keyword evidence="7 11" id="KW-0315">Glutamine amidotransferase</keyword>
<evidence type="ECO:0000256" key="5">
    <source>
        <dbReference type="ARBA" id="ARBA00022741"/>
    </source>
</evidence>
<dbReference type="PROSITE" id="PS51273">
    <property type="entry name" value="GATASE_TYPE_1"/>
    <property type="match status" value="1"/>
</dbReference>
<dbReference type="InterPro" id="IPR017926">
    <property type="entry name" value="GATASE"/>
</dbReference>
<dbReference type="GO" id="GO:0004088">
    <property type="term" value="F:carbamoyl-phosphate synthase (glutamine-hydrolyzing) activity"/>
    <property type="evidence" value="ECO:0007669"/>
    <property type="project" value="UniProtKB-UniRule"/>
</dbReference>
<evidence type="ECO:0000256" key="7">
    <source>
        <dbReference type="ARBA" id="ARBA00022962"/>
    </source>
</evidence>
<feature type="binding site" evidence="11">
    <location>
        <position position="44"/>
    </location>
    <ligand>
        <name>L-glutamine</name>
        <dbReference type="ChEBI" id="CHEBI:58359"/>
    </ligand>
</feature>
<dbReference type="SUPFAM" id="SSF52021">
    <property type="entry name" value="Carbamoyl phosphate synthetase, small subunit N-terminal domain"/>
    <property type="match status" value="1"/>
</dbReference>
<dbReference type="PRINTS" id="PR00099">
    <property type="entry name" value="CPSGATASE"/>
</dbReference>
<dbReference type="Pfam" id="PF00988">
    <property type="entry name" value="CPSase_sm_chain"/>
    <property type="match status" value="1"/>
</dbReference>
<reference evidence="13" key="2">
    <citation type="journal article" date="2021" name="PeerJ">
        <title>Extensive microbial diversity within the chicken gut microbiome revealed by metagenomics and culture.</title>
        <authorList>
            <person name="Gilroy R."/>
            <person name="Ravi A."/>
            <person name="Getino M."/>
            <person name="Pursley I."/>
            <person name="Horton D.L."/>
            <person name="Alikhan N.F."/>
            <person name="Baker D."/>
            <person name="Gharbi K."/>
            <person name="Hall N."/>
            <person name="Watson M."/>
            <person name="Adriaenssens E.M."/>
            <person name="Foster-Nyarko E."/>
            <person name="Jarju S."/>
            <person name="Secka A."/>
            <person name="Antonio M."/>
            <person name="Oren A."/>
            <person name="Chaudhuri R.R."/>
            <person name="La Ragione R."/>
            <person name="Hildebrand F."/>
            <person name="Pallen M.J."/>
        </authorList>
    </citation>
    <scope>NUCLEOTIDE SEQUENCE</scope>
    <source>
        <strain evidence="13">ChiHile30-977</strain>
    </source>
</reference>
<dbReference type="PANTHER" id="PTHR43418:SF7">
    <property type="entry name" value="CARBAMOYL-PHOSPHATE SYNTHASE SMALL CHAIN"/>
    <property type="match status" value="1"/>
</dbReference>
<dbReference type="Gene3D" id="3.40.50.880">
    <property type="match status" value="1"/>
</dbReference>
<dbReference type="SUPFAM" id="SSF52317">
    <property type="entry name" value="Class I glutamine amidotransferase-like"/>
    <property type="match status" value="1"/>
</dbReference>
<comment type="function">
    <text evidence="11">Small subunit of the glutamine-dependent carbamoyl phosphate synthetase (CPSase). CPSase catalyzes the formation of carbamoyl phosphate from the ammonia moiety of glutamine, carbonate, and phosphate donated by ATP, constituting the first step of 2 biosynthetic pathways, one leading to arginine and/or urea and the other to pyrimidine nucleotides. The small subunit (glutamine amidotransferase) binds and cleaves glutamine to supply the large subunit with the substrate ammonia.</text>
</comment>
<evidence type="ECO:0000313" key="13">
    <source>
        <dbReference type="EMBL" id="HIQ62999.1"/>
    </source>
</evidence>
<dbReference type="PRINTS" id="PR00097">
    <property type="entry name" value="ANTSNTHASEII"/>
</dbReference>
<evidence type="ECO:0000259" key="12">
    <source>
        <dbReference type="SMART" id="SM01097"/>
    </source>
</evidence>
<dbReference type="EMBL" id="DVFI01000083">
    <property type="protein sequence ID" value="HIQ62999.1"/>
    <property type="molecule type" value="Genomic_DNA"/>
</dbReference>
<name>A0A9D0YVU2_9FIRM</name>
<feature type="active site" description="Nucleophile" evidence="11">
    <location>
        <position position="243"/>
    </location>
</feature>
<feature type="binding site" evidence="11">
    <location>
        <position position="285"/>
    </location>
    <ligand>
        <name>L-glutamine</name>
        <dbReference type="ChEBI" id="CHEBI:58359"/>
    </ligand>
</feature>
<keyword evidence="5 11" id="KW-0547">Nucleotide-binding</keyword>
<evidence type="ECO:0000256" key="1">
    <source>
        <dbReference type="ARBA" id="ARBA00004812"/>
    </source>
</evidence>
<dbReference type="FunFam" id="3.50.30.20:FF:000001">
    <property type="entry name" value="Carbamoyl-phosphate synthase small chain"/>
    <property type="match status" value="1"/>
</dbReference>
<comment type="catalytic activity">
    <reaction evidence="9 11">
        <text>hydrogencarbonate + L-glutamine + 2 ATP + H2O = carbamoyl phosphate + L-glutamate + 2 ADP + phosphate + 2 H(+)</text>
        <dbReference type="Rhea" id="RHEA:18633"/>
        <dbReference type="ChEBI" id="CHEBI:15377"/>
        <dbReference type="ChEBI" id="CHEBI:15378"/>
        <dbReference type="ChEBI" id="CHEBI:17544"/>
        <dbReference type="ChEBI" id="CHEBI:29985"/>
        <dbReference type="ChEBI" id="CHEBI:30616"/>
        <dbReference type="ChEBI" id="CHEBI:43474"/>
        <dbReference type="ChEBI" id="CHEBI:58228"/>
        <dbReference type="ChEBI" id="CHEBI:58359"/>
        <dbReference type="ChEBI" id="CHEBI:456216"/>
        <dbReference type="EC" id="6.3.5.5"/>
    </reaction>
</comment>